<comment type="similarity">
    <text evidence="1">Belongs to the DprA/Smf family.</text>
</comment>
<dbReference type="InterPro" id="IPR057666">
    <property type="entry name" value="DrpA_SLOG"/>
</dbReference>
<dbReference type="RefSeq" id="WP_171629021.1">
    <property type="nucleotide sequence ID" value="NZ_WHNY01000009.1"/>
</dbReference>
<sequence length="388" mass="43802">MDDITWIVLSRIKGLGIKKLILILNKYPDLKLDDISTVEFTQEIAKLIYDDYTLAKLNDRNYILNQIDSVKEQINFHNKFGIKLIPYNNINYPEQLKLIKDPPLILYCMGNLEVLKNTKNVAVVGTRKPTDMGIKVAEKVTTSFAERDFTIVSGLALGIDTIGHKAALKANKTTIAVMAGSLDKIYPRENKFLADQIINQNGLLISENPIGAATMRSAFVKRDRIQSGLSIGICPVQTSIDGGTMHTIRYAYEQKRLLFTPKILEPKDMYEYSGIIEAINKYGAHILETTNDYETLISLMEQNYNNIKRSNNKESKVAIPVIKSLDDVEQISLFESPSSTSATKVILKDKKLVDIVNQCSQLAKEYNVSKSAILKNIDQVWEQLKYEN</sequence>
<organism evidence="3 4">
    <name type="scientific">Paenibacillus plantarum</name>
    <dbReference type="NCBI Taxonomy" id="2654975"/>
    <lineage>
        <taxon>Bacteria</taxon>
        <taxon>Bacillati</taxon>
        <taxon>Bacillota</taxon>
        <taxon>Bacilli</taxon>
        <taxon>Bacillales</taxon>
        <taxon>Paenibacillaceae</taxon>
        <taxon>Paenibacillus</taxon>
    </lineage>
</organism>
<feature type="domain" description="Smf/DprA SLOG" evidence="2">
    <location>
        <begin position="84"/>
        <end position="292"/>
    </location>
</feature>
<keyword evidence="4" id="KW-1185">Reference proteome</keyword>
<reference evidence="3 4" key="1">
    <citation type="submission" date="2019-10" db="EMBL/GenBank/DDBJ databases">
        <title>Description of Paenibacillus humi sp. nov.</title>
        <authorList>
            <person name="Carlier A."/>
            <person name="Qi S."/>
        </authorList>
    </citation>
    <scope>NUCLEOTIDE SEQUENCE [LARGE SCALE GENOMIC DNA]</scope>
    <source>
        <strain evidence="3 4">LMG 31461</strain>
    </source>
</reference>
<dbReference type="Pfam" id="PF02481">
    <property type="entry name" value="DNA_processg_A"/>
    <property type="match status" value="1"/>
</dbReference>
<name>A0ABX1X565_9BACL</name>
<comment type="caution">
    <text evidence="3">The sequence shown here is derived from an EMBL/GenBank/DDBJ whole genome shotgun (WGS) entry which is preliminary data.</text>
</comment>
<dbReference type="Gene3D" id="3.40.50.450">
    <property type="match status" value="1"/>
</dbReference>
<dbReference type="EMBL" id="WHNY01000009">
    <property type="protein sequence ID" value="NOU63214.1"/>
    <property type="molecule type" value="Genomic_DNA"/>
</dbReference>
<dbReference type="SUPFAM" id="SSF102405">
    <property type="entry name" value="MCP/YpsA-like"/>
    <property type="match status" value="1"/>
</dbReference>
<dbReference type="PANTHER" id="PTHR43022:SF1">
    <property type="entry name" value="PROTEIN SMF"/>
    <property type="match status" value="1"/>
</dbReference>
<protein>
    <recommendedName>
        <fullName evidence="2">Smf/DprA SLOG domain-containing protein</fullName>
    </recommendedName>
</protein>
<dbReference type="Proteomes" id="UP000653578">
    <property type="component" value="Unassembled WGS sequence"/>
</dbReference>
<dbReference type="PANTHER" id="PTHR43022">
    <property type="entry name" value="PROTEIN SMF"/>
    <property type="match status" value="1"/>
</dbReference>
<evidence type="ECO:0000313" key="3">
    <source>
        <dbReference type="EMBL" id="NOU63214.1"/>
    </source>
</evidence>
<accession>A0ABX1X565</accession>
<evidence type="ECO:0000259" key="2">
    <source>
        <dbReference type="Pfam" id="PF02481"/>
    </source>
</evidence>
<gene>
    <name evidence="3" type="ORF">GC096_04025</name>
</gene>
<proteinExistence type="inferred from homology"/>
<dbReference type="InterPro" id="IPR003488">
    <property type="entry name" value="DprA"/>
</dbReference>
<evidence type="ECO:0000313" key="4">
    <source>
        <dbReference type="Proteomes" id="UP000653578"/>
    </source>
</evidence>
<evidence type="ECO:0000256" key="1">
    <source>
        <dbReference type="ARBA" id="ARBA00006525"/>
    </source>
</evidence>